<evidence type="ECO:0000256" key="1">
    <source>
        <dbReference type="ARBA" id="ARBA00038208"/>
    </source>
</evidence>
<feature type="compositionally biased region" description="Pro residues" evidence="3">
    <location>
        <begin position="131"/>
        <end position="144"/>
    </location>
</feature>
<name>A0A0F4GGH6_9PEZI</name>
<dbReference type="PANTHER" id="PTHR31902">
    <property type="entry name" value="ACTIN PATCHES DISTAL PROTEIN 1"/>
    <property type="match status" value="1"/>
</dbReference>
<gene>
    <name evidence="4" type="ORF">TI39_contig831g00009</name>
</gene>
<dbReference type="EMBL" id="LAFY01000823">
    <property type="protein sequence ID" value="KJX96107.1"/>
    <property type="molecule type" value="Genomic_DNA"/>
</dbReference>
<accession>A0A0F4GGH6</accession>
<dbReference type="InterPro" id="IPR036249">
    <property type="entry name" value="Thioredoxin-like_sf"/>
</dbReference>
<dbReference type="OrthoDB" id="10253744at2759"/>
<comment type="caution">
    <text evidence="4">The sequence shown here is derived from an EMBL/GenBank/DDBJ whole genome shotgun (WGS) entry which is preliminary data.</text>
</comment>
<sequence length="346" mass="37956">MFIFKHGGRQAAQVFRPAASYFNKRFASKIAIPFQPPPFPVIESCPAPTCQCRESPQGLDIDREVNLNGSMASYATQLLICTGKNDWTSKIEDEEDAVLVRQLKKNLTRGGKFVDPYHNIMITNSSFPPSVRSPPPQSTSPTPPSSASAYLLPSFQYVPTIPTDASGVEDFLRAYLLPLKLHPSYDKLSLEQKVHLLRQPGLRTSFPGVRPVNDILVLICGHGGRDERCGKMAPILRAEFEEKLRSQKISVLDGTPGSERSNANEDVPAVRIASISHIGGHKFAGNVIVYIPPSFTRNPLAGKGIWYGRVGAEHVEGIVSETILGGRVIKENFRGGVDQDGNVLRL</sequence>
<dbReference type="SUPFAM" id="SSF52833">
    <property type="entry name" value="Thioredoxin-like"/>
    <property type="match status" value="1"/>
</dbReference>
<dbReference type="STRING" id="1047168.A0A0F4GGH6"/>
<comment type="similarity">
    <text evidence="1">Belongs to the AIM32 family.</text>
</comment>
<dbReference type="AlphaFoldDB" id="A0A0F4GGH6"/>
<feature type="region of interest" description="Disordered" evidence="3">
    <location>
        <begin position="125"/>
        <end position="146"/>
    </location>
</feature>
<proteinExistence type="inferred from homology"/>
<dbReference type="InterPro" id="IPR009737">
    <property type="entry name" value="Aim32/Apd1-like"/>
</dbReference>
<dbReference type="Proteomes" id="UP000033647">
    <property type="component" value="Unassembled WGS sequence"/>
</dbReference>
<reference evidence="4 5" key="1">
    <citation type="submission" date="2015-03" db="EMBL/GenBank/DDBJ databases">
        <title>RNA-seq based gene annotation and comparative genomics of four Zymoseptoria species reveal species-specific pathogenicity related genes and transposable element activity.</title>
        <authorList>
            <person name="Grandaubert J."/>
            <person name="Bhattacharyya A."/>
            <person name="Stukenbrock E.H."/>
        </authorList>
    </citation>
    <scope>NUCLEOTIDE SEQUENCE [LARGE SCALE GENOMIC DNA]</scope>
    <source>
        <strain evidence="4 5">Zb18110</strain>
    </source>
</reference>
<keyword evidence="5" id="KW-1185">Reference proteome</keyword>
<dbReference type="CDD" id="cd03062">
    <property type="entry name" value="TRX_Fd_Sucrase"/>
    <property type="match status" value="1"/>
</dbReference>
<dbReference type="Gene3D" id="3.40.30.10">
    <property type="entry name" value="Glutaredoxin"/>
    <property type="match status" value="1"/>
</dbReference>
<organism evidence="4 5">
    <name type="scientific">Zymoseptoria brevis</name>
    <dbReference type="NCBI Taxonomy" id="1047168"/>
    <lineage>
        <taxon>Eukaryota</taxon>
        <taxon>Fungi</taxon>
        <taxon>Dikarya</taxon>
        <taxon>Ascomycota</taxon>
        <taxon>Pezizomycotina</taxon>
        <taxon>Dothideomycetes</taxon>
        <taxon>Dothideomycetidae</taxon>
        <taxon>Mycosphaerellales</taxon>
        <taxon>Mycosphaerellaceae</taxon>
        <taxon>Zymoseptoria</taxon>
    </lineage>
</organism>
<evidence type="ECO:0000313" key="4">
    <source>
        <dbReference type="EMBL" id="KJX96107.1"/>
    </source>
</evidence>
<evidence type="ECO:0000256" key="3">
    <source>
        <dbReference type="SAM" id="MobiDB-lite"/>
    </source>
</evidence>
<evidence type="ECO:0000313" key="5">
    <source>
        <dbReference type="Proteomes" id="UP000033647"/>
    </source>
</evidence>
<evidence type="ECO:0000256" key="2">
    <source>
        <dbReference type="ARBA" id="ARBA00040895"/>
    </source>
</evidence>
<dbReference type="Pfam" id="PF06999">
    <property type="entry name" value="Suc_Fer-like"/>
    <property type="match status" value="1"/>
</dbReference>
<dbReference type="PANTHER" id="PTHR31902:SF7">
    <property type="entry name" value="ALTERED INHERITANCE OF MITOCHONDRIA PROTEIN 32"/>
    <property type="match status" value="1"/>
</dbReference>
<protein>
    <recommendedName>
        <fullName evidence="2">Altered inheritance of mitochondria protein 32</fullName>
    </recommendedName>
</protein>